<gene>
    <name evidence="8 11" type="primary">gltX</name>
    <name evidence="11" type="ORF">GCM10007301_35380</name>
</gene>
<feature type="domain" description="Glutamyl/glutaminyl-tRNA synthetase class Ib catalytic" evidence="9">
    <location>
        <begin position="21"/>
        <end position="320"/>
    </location>
</feature>
<proteinExistence type="inferred from homology"/>
<dbReference type="GO" id="GO:0005737">
    <property type="term" value="C:cytoplasm"/>
    <property type="evidence" value="ECO:0007669"/>
    <property type="project" value="UniProtKB-SubCell"/>
</dbReference>
<evidence type="ECO:0000259" key="9">
    <source>
        <dbReference type="Pfam" id="PF00749"/>
    </source>
</evidence>
<reference evidence="11" key="1">
    <citation type="journal article" date="2014" name="Int. J. Syst. Evol. Microbiol.">
        <title>Complete genome sequence of Corynebacterium casei LMG S-19264T (=DSM 44701T), isolated from a smear-ripened cheese.</title>
        <authorList>
            <consortium name="US DOE Joint Genome Institute (JGI-PGF)"/>
            <person name="Walter F."/>
            <person name="Albersmeier A."/>
            <person name="Kalinowski J."/>
            <person name="Ruckert C."/>
        </authorList>
    </citation>
    <scope>NUCLEOTIDE SEQUENCE</scope>
    <source>
        <strain evidence="11">CCM 7897</strain>
    </source>
</reference>
<evidence type="ECO:0000256" key="5">
    <source>
        <dbReference type="ARBA" id="ARBA00022840"/>
    </source>
</evidence>
<dbReference type="PANTHER" id="PTHR43311">
    <property type="entry name" value="GLUTAMATE--TRNA LIGASE"/>
    <property type="match status" value="1"/>
</dbReference>
<comment type="caution">
    <text evidence="8">Lacks conserved residue(s) required for the propagation of feature annotation.</text>
</comment>
<dbReference type="Gene3D" id="3.40.50.620">
    <property type="entry name" value="HUPs"/>
    <property type="match status" value="1"/>
</dbReference>
<accession>A0A917C6I7</accession>
<dbReference type="HAMAP" id="MF_00022">
    <property type="entry name" value="Glu_tRNA_synth_type1"/>
    <property type="match status" value="1"/>
</dbReference>
<feature type="domain" description="Aminoacyl-tRNA synthetase class I anticodon-binding" evidence="10">
    <location>
        <begin position="388"/>
        <end position="458"/>
    </location>
</feature>
<keyword evidence="3 8" id="KW-0436">Ligase</keyword>
<dbReference type="GO" id="GO:0006424">
    <property type="term" value="P:glutamyl-tRNA aminoacylation"/>
    <property type="evidence" value="ECO:0007669"/>
    <property type="project" value="UniProtKB-UniRule"/>
</dbReference>
<comment type="function">
    <text evidence="8">Catalyzes the attachment of glutamate to tRNA(Glu) in a two-step reaction: glutamate is first activated by ATP to form Glu-AMP and then transferred to the acceptor end of tRNA(Glu).</text>
</comment>
<reference evidence="11" key="2">
    <citation type="submission" date="2020-09" db="EMBL/GenBank/DDBJ databases">
        <authorList>
            <person name="Sun Q."/>
            <person name="Sedlacek I."/>
        </authorList>
    </citation>
    <scope>NUCLEOTIDE SEQUENCE</scope>
    <source>
        <strain evidence="11">CCM 7897</strain>
    </source>
</reference>
<dbReference type="GO" id="GO:0000049">
    <property type="term" value="F:tRNA binding"/>
    <property type="evidence" value="ECO:0007669"/>
    <property type="project" value="InterPro"/>
</dbReference>
<dbReference type="SUPFAM" id="SSF48163">
    <property type="entry name" value="An anticodon-binding domain of class I aminoacyl-tRNA synthetases"/>
    <property type="match status" value="1"/>
</dbReference>
<dbReference type="InterPro" id="IPR049940">
    <property type="entry name" value="GluQ/Sye"/>
</dbReference>
<dbReference type="PANTHER" id="PTHR43311:SF2">
    <property type="entry name" value="GLUTAMATE--TRNA LIGASE, MITOCHONDRIAL-RELATED"/>
    <property type="match status" value="1"/>
</dbReference>
<organism evidence="11 12">
    <name type="scientific">Azorhizobium oxalatiphilum</name>
    <dbReference type="NCBI Taxonomy" id="980631"/>
    <lineage>
        <taxon>Bacteria</taxon>
        <taxon>Pseudomonadati</taxon>
        <taxon>Pseudomonadota</taxon>
        <taxon>Alphaproteobacteria</taxon>
        <taxon>Hyphomicrobiales</taxon>
        <taxon>Xanthobacteraceae</taxon>
        <taxon>Azorhizobium</taxon>
    </lineage>
</organism>
<comment type="similarity">
    <text evidence="1 8">Belongs to the class-I aminoacyl-tRNA synthetase family. Glutamate--tRNA ligase type 1 subfamily.</text>
</comment>
<comment type="subcellular location">
    <subcellularLocation>
        <location evidence="8">Cytoplasm</location>
    </subcellularLocation>
</comment>
<comment type="catalytic activity">
    <reaction evidence="8">
        <text>tRNA(Glu) + L-glutamate + ATP = L-glutamyl-tRNA(Glu) + AMP + diphosphate</text>
        <dbReference type="Rhea" id="RHEA:23540"/>
        <dbReference type="Rhea" id="RHEA-COMP:9663"/>
        <dbReference type="Rhea" id="RHEA-COMP:9680"/>
        <dbReference type="ChEBI" id="CHEBI:29985"/>
        <dbReference type="ChEBI" id="CHEBI:30616"/>
        <dbReference type="ChEBI" id="CHEBI:33019"/>
        <dbReference type="ChEBI" id="CHEBI:78442"/>
        <dbReference type="ChEBI" id="CHEBI:78520"/>
        <dbReference type="ChEBI" id="CHEBI:456215"/>
        <dbReference type="EC" id="6.1.1.17"/>
    </reaction>
</comment>
<dbReference type="InterPro" id="IPR008925">
    <property type="entry name" value="aa_tRNA-synth_I_cd-bd_sf"/>
</dbReference>
<feature type="binding site" evidence="8">
    <location>
        <position position="258"/>
    </location>
    <ligand>
        <name>ATP</name>
        <dbReference type="ChEBI" id="CHEBI:30616"/>
    </ligand>
</feature>
<dbReference type="SUPFAM" id="SSF52374">
    <property type="entry name" value="Nucleotidylyl transferase"/>
    <property type="match status" value="1"/>
</dbReference>
<keyword evidence="7 8" id="KW-0030">Aminoacyl-tRNA synthetase</keyword>
<evidence type="ECO:0000259" key="10">
    <source>
        <dbReference type="Pfam" id="PF19269"/>
    </source>
</evidence>
<feature type="short sequence motif" description="'KMSKS' region" evidence="8">
    <location>
        <begin position="255"/>
        <end position="259"/>
    </location>
</feature>
<keyword evidence="4 8" id="KW-0547">Nucleotide-binding</keyword>
<dbReference type="EMBL" id="BMCT01000005">
    <property type="protein sequence ID" value="GGF72471.1"/>
    <property type="molecule type" value="Genomic_DNA"/>
</dbReference>
<keyword evidence="6 8" id="KW-0648">Protein biosynthesis</keyword>
<dbReference type="PRINTS" id="PR00987">
    <property type="entry name" value="TRNASYNTHGLU"/>
</dbReference>
<dbReference type="EC" id="6.1.1.17" evidence="8"/>
<dbReference type="InterPro" id="IPR004527">
    <property type="entry name" value="Glu-tRNA-ligase_bac/mito"/>
</dbReference>
<keyword evidence="12" id="KW-1185">Reference proteome</keyword>
<dbReference type="GO" id="GO:0004818">
    <property type="term" value="F:glutamate-tRNA ligase activity"/>
    <property type="evidence" value="ECO:0007669"/>
    <property type="project" value="UniProtKB-UniRule"/>
</dbReference>
<dbReference type="InterPro" id="IPR000924">
    <property type="entry name" value="Glu/Gln-tRNA-synth"/>
</dbReference>
<comment type="caution">
    <text evidence="11">The sequence shown here is derived from an EMBL/GenBank/DDBJ whole genome shotgun (WGS) entry which is preliminary data.</text>
</comment>
<protein>
    <recommendedName>
        <fullName evidence="8">Glutamate--tRNA ligase</fullName>
        <ecNumber evidence="8">6.1.1.17</ecNumber>
    </recommendedName>
    <alternativeName>
        <fullName evidence="8">Glutamyl-tRNA synthetase</fullName>
        <shortName evidence="8">GluRS</shortName>
    </alternativeName>
</protein>
<keyword evidence="2 8" id="KW-0963">Cytoplasm</keyword>
<comment type="subunit">
    <text evidence="8">Monomer.</text>
</comment>
<evidence type="ECO:0000313" key="12">
    <source>
        <dbReference type="Proteomes" id="UP000606044"/>
    </source>
</evidence>
<dbReference type="Proteomes" id="UP000606044">
    <property type="component" value="Unassembled WGS sequence"/>
</dbReference>
<dbReference type="AlphaFoldDB" id="A0A917C6I7"/>
<dbReference type="Gene3D" id="1.10.10.350">
    <property type="match status" value="1"/>
</dbReference>
<feature type="short sequence motif" description="'HIGH' region" evidence="8">
    <location>
        <begin position="24"/>
        <end position="34"/>
    </location>
</feature>
<dbReference type="InterPro" id="IPR020058">
    <property type="entry name" value="Glu/Gln-tRNA-synth_Ib_cat-dom"/>
</dbReference>
<name>A0A917C6I7_9HYPH</name>
<evidence type="ECO:0000313" key="11">
    <source>
        <dbReference type="EMBL" id="GGF72471.1"/>
    </source>
</evidence>
<dbReference type="InterPro" id="IPR014729">
    <property type="entry name" value="Rossmann-like_a/b/a_fold"/>
</dbReference>
<evidence type="ECO:0000256" key="7">
    <source>
        <dbReference type="ARBA" id="ARBA00023146"/>
    </source>
</evidence>
<keyword evidence="5 8" id="KW-0067">ATP-binding</keyword>
<evidence type="ECO:0000256" key="8">
    <source>
        <dbReference type="HAMAP-Rule" id="MF_00022"/>
    </source>
</evidence>
<evidence type="ECO:0000256" key="6">
    <source>
        <dbReference type="ARBA" id="ARBA00022917"/>
    </source>
</evidence>
<dbReference type="InterPro" id="IPR045462">
    <property type="entry name" value="aa-tRNA-synth_I_cd-bd"/>
</dbReference>
<dbReference type="GO" id="GO:0005524">
    <property type="term" value="F:ATP binding"/>
    <property type="evidence" value="ECO:0007669"/>
    <property type="project" value="UniProtKB-UniRule"/>
</dbReference>
<evidence type="ECO:0000256" key="1">
    <source>
        <dbReference type="ARBA" id="ARBA00007894"/>
    </source>
</evidence>
<dbReference type="Pfam" id="PF19269">
    <property type="entry name" value="Anticodon_2"/>
    <property type="match status" value="1"/>
</dbReference>
<sequence>MGPDLLYSVPVMPYTPAPVFRFAPSPTGYIHVGNARTALLNALLAQRAGGTFVLRFDDTDEARSRPEYADAIREDLAWLGIPPDQVSAQSGRLALYAAAAETLKAMGRLYPAYETEEELDLKRGLQRARGLPPVYDRSALALTEADRTKLEAEGRRPHWRFRLDQRVVSWVDGVRGPQQVDTASLSDPVLVRADGTYLYTLPSVVDDLDMGVTDVVRGEDHVTNTAVQIELIAALGGTAPRFAHHNLLTLPSGEGLSKRLGHLSLRALREQGLEPLAVAALAVLVGTSEAVAPVESLAALAVQVDLARISRAPARFDPEDLPGLSARTLHHLSFGAVADRFAAGGIPADESFWLAVRGNLASFTEAADWWAICTGPLAPAIAGDDATFLAAISELLPPEPWDGATYKAWIAQAKAAGGRSGKALFHPIRLALTGRETGPELAALLPLMGRARVCARLTGVMA</sequence>
<evidence type="ECO:0000256" key="2">
    <source>
        <dbReference type="ARBA" id="ARBA00022490"/>
    </source>
</evidence>
<dbReference type="PROSITE" id="PS00178">
    <property type="entry name" value="AA_TRNA_LIGASE_I"/>
    <property type="match status" value="1"/>
</dbReference>
<dbReference type="InterPro" id="IPR020751">
    <property type="entry name" value="aa-tRNA-synth_I_codon-bd_sub2"/>
</dbReference>
<dbReference type="InterPro" id="IPR001412">
    <property type="entry name" value="aa-tRNA-synth_I_CS"/>
</dbReference>
<dbReference type="Pfam" id="PF00749">
    <property type="entry name" value="tRNA-synt_1c"/>
    <property type="match status" value="1"/>
</dbReference>
<evidence type="ECO:0000256" key="4">
    <source>
        <dbReference type="ARBA" id="ARBA00022741"/>
    </source>
</evidence>
<evidence type="ECO:0000256" key="3">
    <source>
        <dbReference type="ARBA" id="ARBA00022598"/>
    </source>
</evidence>